<organism evidence="2 3">
    <name type="scientific">Xyrichtys novacula</name>
    <name type="common">Pearly razorfish</name>
    <name type="synonym">Hemipteronotus novacula</name>
    <dbReference type="NCBI Taxonomy" id="13765"/>
    <lineage>
        <taxon>Eukaryota</taxon>
        <taxon>Metazoa</taxon>
        <taxon>Chordata</taxon>
        <taxon>Craniata</taxon>
        <taxon>Vertebrata</taxon>
        <taxon>Euteleostomi</taxon>
        <taxon>Actinopterygii</taxon>
        <taxon>Neopterygii</taxon>
        <taxon>Teleostei</taxon>
        <taxon>Neoteleostei</taxon>
        <taxon>Acanthomorphata</taxon>
        <taxon>Eupercaria</taxon>
        <taxon>Labriformes</taxon>
        <taxon>Labridae</taxon>
        <taxon>Xyrichtys</taxon>
    </lineage>
</organism>
<protein>
    <submittedName>
        <fullName evidence="2">Uncharacterized protein</fullName>
    </submittedName>
</protein>
<accession>A0AAV1GK69</accession>
<gene>
    <name evidence="2" type="ORF">XNOV1_A033098</name>
</gene>
<name>A0AAV1GK69_XYRNO</name>
<feature type="compositionally biased region" description="Low complexity" evidence="1">
    <location>
        <begin position="129"/>
        <end position="149"/>
    </location>
</feature>
<feature type="region of interest" description="Disordered" evidence="1">
    <location>
        <begin position="110"/>
        <end position="173"/>
    </location>
</feature>
<feature type="region of interest" description="Disordered" evidence="1">
    <location>
        <begin position="30"/>
        <end position="58"/>
    </location>
</feature>
<feature type="compositionally biased region" description="Basic and acidic residues" evidence="1">
    <location>
        <begin position="161"/>
        <end position="173"/>
    </location>
</feature>
<dbReference type="Proteomes" id="UP001178508">
    <property type="component" value="Chromosome 15"/>
</dbReference>
<sequence>MEQRFTWASALIPVPGWPCSQRIVLQRVPVPASGSSSAPASPPGSTLRPLTPLVSQYTDEASKEKRCKTLVALSEVVKAHPPERTPTEAPEAGPSKATCILFKLSPALTGFSPKETEETSPDVQDRSLSKAALASTAAPGPGSPQAALAVTAARERKGRPSKGEKRKWEGQRF</sequence>
<keyword evidence="3" id="KW-1185">Reference proteome</keyword>
<feature type="compositionally biased region" description="Low complexity" evidence="1">
    <location>
        <begin position="30"/>
        <end position="45"/>
    </location>
</feature>
<proteinExistence type="predicted"/>
<dbReference type="AlphaFoldDB" id="A0AAV1GK69"/>
<reference evidence="2" key="1">
    <citation type="submission" date="2023-08" db="EMBL/GenBank/DDBJ databases">
        <authorList>
            <person name="Alioto T."/>
            <person name="Alioto T."/>
            <person name="Gomez Garrido J."/>
        </authorList>
    </citation>
    <scope>NUCLEOTIDE SEQUENCE</scope>
</reference>
<dbReference type="EMBL" id="OY660878">
    <property type="protein sequence ID" value="CAJ1074060.1"/>
    <property type="molecule type" value="Genomic_DNA"/>
</dbReference>
<evidence type="ECO:0000256" key="1">
    <source>
        <dbReference type="SAM" id="MobiDB-lite"/>
    </source>
</evidence>
<evidence type="ECO:0000313" key="3">
    <source>
        <dbReference type="Proteomes" id="UP001178508"/>
    </source>
</evidence>
<evidence type="ECO:0000313" key="2">
    <source>
        <dbReference type="EMBL" id="CAJ1074060.1"/>
    </source>
</evidence>